<organism evidence="3 4">
    <name type="scientific">Stephania japonica</name>
    <dbReference type="NCBI Taxonomy" id="461633"/>
    <lineage>
        <taxon>Eukaryota</taxon>
        <taxon>Viridiplantae</taxon>
        <taxon>Streptophyta</taxon>
        <taxon>Embryophyta</taxon>
        <taxon>Tracheophyta</taxon>
        <taxon>Spermatophyta</taxon>
        <taxon>Magnoliopsida</taxon>
        <taxon>Ranunculales</taxon>
        <taxon>Menispermaceae</taxon>
        <taxon>Menispermoideae</taxon>
        <taxon>Cissampelideae</taxon>
        <taxon>Stephania</taxon>
    </lineage>
</organism>
<dbReference type="PANTHER" id="PTHR33270">
    <property type="entry name" value="BNAC05G50380D PROTEIN"/>
    <property type="match status" value="1"/>
</dbReference>
<evidence type="ECO:0000313" key="4">
    <source>
        <dbReference type="Proteomes" id="UP001417504"/>
    </source>
</evidence>
<feature type="region of interest" description="Disordered" evidence="1">
    <location>
        <begin position="1"/>
        <end position="32"/>
    </location>
</feature>
<protein>
    <recommendedName>
        <fullName evidence="2">DUF7054 domain-containing protein</fullName>
    </recommendedName>
</protein>
<feature type="compositionally biased region" description="Basic and acidic residues" evidence="1">
    <location>
        <begin position="183"/>
        <end position="194"/>
    </location>
</feature>
<sequence>MPNTSRNAGRSYNAVTEKKMMPSERSASFHERLPARPALLRRPKTDPDLFSGRKMKEEVAAAVTSVAPPRPTKLLVNVNLQGSLGAVHAIMSLESTVEVLIAAALRLYKKEARRPLLETDDPSRFDLHYSSFSLESLDREAKLKTLESRNFFLCRSKTVSAADALITSRASSSSSSSASCSNEAEREKQRNPKF</sequence>
<dbReference type="PANTHER" id="PTHR33270:SF24">
    <property type="entry name" value="EXPRESSED PROTEIN"/>
    <property type="match status" value="1"/>
</dbReference>
<dbReference type="InterPro" id="IPR055482">
    <property type="entry name" value="DUF7054"/>
</dbReference>
<feature type="compositionally biased region" description="Low complexity" evidence="1">
    <location>
        <begin position="168"/>
        <end position="181"/>
    </location>
</feature>
<dbReference type="Pfam" id="PF23156">
    <property type="entry name" value="DUF7054"/>
    <property type="match status" value="1"/>
</dbReference>
<feature type="compositionally biased region" description="Basic and acidic residues" evidence="1">
    <location>
        <begin position="16"/>
        <end position="32"/>
    </location>
</feature>
<dbReference type="InterPro" id="IPR040358">
    <property type="entry name" value="At4g22758-like"/>
</dbReference>
<accession>A0AAP0PRI2</accession>
<keyword evidence="4" id="KW-1185">Reference proteome</keyword>
<dbReference type="AlphaFoldDB" id="A0AAP0PRI2"/>
<feature type="compositionally biased region" description="Polar residues" evidence="1">
    <location>
        <begin position="1"/>
        <end position="14"/>
    </location>
</feature>
<reference evidence="3 4" key="1">
    <citation type="submission" date="2024-01" db="EMBL/GenBank/DDBJ databases">
        <title>Genome assemblies of Stephania.</title>
        <authorList>
            <person name="Yang L."/>
        </authorList>
    </citation>
    <scope>NUCLEOTIDE SEQUENCE [LARGE SCALE GENOMIC DNA]</scope>
    <source>
        <strain evidence="3">QJT</strain>
        <tissue evidence="3">Leaf</tissue>
    </source>
</reference>
<gene>
    <name evidence="3" type="ORF">Sjap_001267</name>
</gene>
<evidence type="ECO:0000313" key="3">
    <source>
        <dbReference type="EMBL" id="KAK9153787.1"/>
    </source>
</evidence>
<name>A0AAP0PRI2_9MAGN</name>
<evidence type="ECO:0000259" key="2">
    <source>
        <dbReference type="Pfam" id="PF23156"/>
    </source>
</evidence>
<feature type="domain" description="DUF7054" evidence="2">
    <location>
        <begin position="71"/>
        <end position="154"/>
    </location>
</feature>
<feature type="region of interest" description="Disordered" evidence="1">
    <location>
        <begin position="168"/>
        <end position="194"/>
    </location>
</feature>
<dbReference type="EMBL" id="JBBNAE010000001">
    <property type="protein sequence ID" value="KAK9153787.1"/>
    <property type="molecule type" value="Genomic_DNA"/>
</dbReference>
<proteinExistence type="predicted"/>
<dbReference type="Proteomes" id="UP001417504">
    <property type="component" value="Unassembled WGS sequence"/>
</dbReference>
<comment type="caution">
    <text evidence="3">The sequence shown here is derived from an EMBL/GenBank/DDBJ whole genome shotgun (WGS) entry which is preliminary data.</text>
</comment>
<evidence type="ECO:0000256" key="1">
    <source>
        <dbReference type="SAM" id="MobiDB-lite"/>
    </source>
</evidence>